<keyword evidence="3" id="KW-0663">Pyridoxal phosphate</keyword>
<sequence>MTEASTHKFPQITDIVGPTPTVQLSIPNDYKLDPTIELVAKLEYLNPFGSLSDRLARHIVSHLSRHAAPVDATTPAPATLVVPSSGNLAISLASMVGPLGYKILAVIPERTSKDRIGMLKALDVEIVRTLDNVLPSAPESCVSVARQLAQQTPGAHLVDVFSNQLLSTVPPPRHNSGEGGLRAEDAYTAMAEEIMVQCASRLDVLFIGVESGSSITGLSRALKQRLPDLTVVGVEPAHSYISEGVESATPSTSDSAPERLPRSPLITHTWKIEDLGQHDVPRGLDPTCVDFWCQVTDQVAFSMTRRLLRTGFLAGVSSGAVTAAAHTYARAYMKPGQRGLVVMNDTARNYTSTLLSDEWLLNHDLIDDSLSRTLYYNLINKYRGASVEDLQLPTAVAIAPTDTIAHALEVMRERDYSQLPVITAHRQLAGYVTLATLQSLVDHQRAEYTQTIDSVMYHFRPLPKSYGPGSATSRQDAEMSMPGNRPRLGSIRPRYQLITPSTPLNELAKFFEQHSVAFVTDRSRKFCLGVVTKFDLMKFISRRSGLTGSFYGP</sequence>
<dbReference type="GO" id="GO:0009069">
    <property type="term" value="P:serine family amino acid metabolic process"/>
    <property type="evidence" value="ECO:0007669"/>
    <property type="project" value="UniProtKB-ARBA"/>
</dbReference>
<dbReference type="EMBL" id="JANBQB010000080">
    <property type="protein sequence ID" value="KAJ1982732.1"/>
    <property type="molecule type" value="Genomic_DNA"/>
</dbReference>
<name>A0A9W8B3B4_9FUNG</name>
<dbReference type="PANTHER" id="PTHR10314">
    <property type="entry name" value="CYSTATHIONINE BETA-SYNTHASE"/>
    <property type="match status" value="1"/>
</dbReference>
<dbReference type="GO" id="GO:0044272">
    <property type="term" value="P:sulfur compound biosynthetic process"/>
    <property type="evidence" value="ECO:0007669"/>
    <property type="project" value="UniProtKB-ARBA"/>
</dbReference>
<dbReference type="SMART" id="SM00116">
    <property type="entry name" value="CBS"/>
    <property type="match status" value="2"/>
</dbReference>
<reference evidence="7" key="1">
    <citation type="submission" date="2022-07" db="EMBL/GenBank/DDBJ databases">
        <title>Phylogenomic reconstructions and comparative analyses of Kickxellomycotina fungi.</title>
        <authorList>
            <person name="Reynolds N.K."/>
            <person name="Stajich J.E."/>
            <person name="Barry K."/>
            <person name="Grigoriev I.V."/>
            <person name="Crous P."/>
            <person name="Smith M.E."/>
        </authorList>
    </citation>
    <scope>NUCLEOTIDE SEQUENCE</scope>
    <source>
        <strain evidence="7">RSA 567</strain>
    </source>
</reference>
<comment type="caution">
    <text evidence="7">The sequence shown here is derived from an EMBL/GenBank/DDBJ whole genome shotgun (WGS) entry which is preliminary data.</text>
</comment>
<organism evidence="7 8">
    <name type="scientific">Dimargaris verticillata</name>
    <dbReference type="NCBI Taxonomy" id="2761393"/>
    <lineage>
        <taxon>Eukaryota</taxon>
        <taxon>Fungi</taxon>
        <taxon>Fungi incertae sedis</taxon>
        <taxon>Zoopagomycota</taxon>
        <taxon>Kickxellomycotina</taxon>
        <taxon>Dimargaritomycetes</taxon>
        <taxon>Dimargaritales</taxon>
        <taxon>Dimargaritaceae</taxon>
        <taxon>Dimargaris</taxon>
    </lineage>
</organism>
<feature type="domain" description="CBS" evidence="6">
    <location>
        <begin position="391"/>
        <end position="447"/>
    </location>
</feature>
<dbReference type="SUPFAM" id="SSF54631">
    <property type="entry name" value="CBS-domain pair"/>
    <property type="match status" value="1"/>
</dbReference>
<dbReference type="Pfam" id="PF00571">
    <property type="entry name" value="CBS"/>
    <property type="match status" value="2"/>
</dbReference>
<evidence type="ECO:0000256" key="5">
    <source>
        <dbReference type="SAM" id="MobiDB-lite"/>
    </source>
</evidence>
<comment type="cofactor">
    <cofactor evidence="1">
        <name>pyridoxal 5'-phosphate</name>
        <dbReference type="ChEBI" id="CHEBI:597326"/>
    </cofactor>
</comment>
<comment type="similarity">
    <text evidence="2">Belongs to the cysteine synthase/cystathionine beta-synthase family.</text>
</comment>
<dbReference type="InterPro" id="IPR050214">
    <property type="entry name" value="Cys_Synth/Cystath_Beta-Synth"/>
</dbReference>
<dbReference type="InterPro" id="IPR000644">
    <property type="entry name" value="CBS_dom"/>
</dbReference>
<dbReference type="AlphaFoldDB" id="A0A9W8B3B4"/>
<dbReference type="SUPFAM" id="SSF53686">
    <property type="entry name" value="Tryptophan synthase beta subunit-like PLP-dependent enzymes"/>
    <property type="match status" value="1"/>
</dbReference>
<dbReference type="PROSITE" id="PS51371">
    <property type="entry name" value="CBS"/>
    <property type="match status" value="1"/>
</dbReference>
<protein>
    <recommendedName>
        <fullName evidence="6">CBS domain-containing protein</fullName>
    </recommendedName>
</protein>
<evidence type="ECO:0000256" key="3">
    <source>
        <dbReference type="ARBA" id="ARBA00022898"/>
    </source>
</evidence>
<dbReference type="Gene3D" id="3.10.580.10">
    <property type="entry name" value="CBS-domain"/>
    <property type="match status" value="1"/>
</dbReference>
<keyword evidence="4" id="KW-0129">CBS domain</keyword>
<evidence type="ECO:0000313" key="8">
    <source>
        <dbReference type="Proteomes" id="UP001151582"/>
    </source>
</evidence>
<dbReference type="OrthoDB" id="2536440at2759"/>
<accession>A0A9W8B3B4</accession>
<feature type="region of interest" description="Disordered" evidence="5">
    <location>
        <begin position="466"/>
        <end position="486"/>
    </location>
</feature>
<evidence type="ECO:0000256" key="2">
    <source>
        <dbReference type="ARBA" id="ARBA00007103"/>
    </source>
</evidence>
<dbReference type="InterPro" id="IPR036052">
    <property type="entry name" value="TrpB-like_PALP_sf"/>
</dbReference>
<evidence type="ECO:0000256" key="1">
    <source>
        <dbReference type="ARBA" id="ARBA00001933"/>
    </source>
</evidence>
<keyword evidence="8" id="KW-1185">Reference proteome</keyword>
<dbReference type="GO" id="GO:0006534">
    <property type="term" value="P:cysteine metabolic process"/>
    <property type="evidence" value="ECO:0007669"/>
    <property type="project" value="UniProtKB-ARBA"/>
</dbReference>
<dbReference type="Gene3D" id="3.40.50.1100">
    <property type="match status" value="3"/>
</dbReference>
<gene>
    <name evidence="7" type="ORF">H4R34_001607</name>
</gene>
<evidence type="ECO:0000259" key="6">
    <source>
        <dbReference type="PROSITE" id="PS51371"/>
    </source>
</evidence>
<dbReference type="Pfam" id="PF00291">
    <property type="entry name" value="PALP"/>
    <property type="match status" value="1"/>
</dbReference>
<evidence type="ECO:0000256" key="4">
    <source>
        <dbReference type="PROSITE-ProRule" id="PRU00703"/>
    </source>
</evidence>
<evidence type="ECO:0000313" key="7">
    <source>
        <dbReference type="EMBL" id="KAJ1982732.1"/>
    </source>
</evidence>
<dbReference type="FunFam" id="3.40.50.1100:FF:000118">
    <property type="entry name" value="Related to CYS4-cystathionine beta-synthase"/>
    <property type="match status" value="1"/>
</dbReference>
<proteinExistence type="inferred from homology"/>
<dbReference type="Proteomes" id="UP001151582">
    <property type="component" value="Unassembled WGS sequence"/>
</dbReference>
<dbReference type="InterPro" id="IPR001926">
    <property type="entry name" value="TrpB-like_PALP"/>
</dbReference>
<dbReference type="InterPro" id="IPR046342">
    <property type="entry name" value="CBS_dom_sf"/>
</dbReference>